<dbReference type="Pfam" id="PF00094">
    <property type="entry name" value="VWD"/>
    <property type="match status" value="1"/>
</dbReference>
<dbReference type="PANTHER" id="PTHR11339">
    <property type="entry name" value="EXTRACELLULAR MATRIX GLYCOPROTEIN RELATED"/>
    <property type="match status" value="1"/>
</dbReference>
<comment type="caution">
    <text evidence="4">The sequence shown here is derived from an EMBL/GenBank/DDBJ whole genome shotgun (WGS) entry which is preliminary data.</text>
</comment>
<feature type="non-terminal residue" evidence="4">
    <location>
        <position position="481"/>
    </location>
</feature>
<feature type="non-terminal residue" evidence="4">
    <location>
        <position position="1"/>
    </location>
</feature>
<feature type="domain" description="VWFD" evidence="3">
    <location>
        <begin position="169"/>
        <end position="362"/>
    </location>
</feature>
<dbReference type="InterPro" id="IPR050780">
    <property type="entry name" value="Mucin_vWF_Thrombospondin_sf"/>
</dbReference>
<dbReference type="PROSITE" id="PS51233">
    <property type="entry name" value="VWFD"/>
    <property type="match status" value="1"/>
</dbReference>
<organism evidence="4 5">
    <name type="scientific">Homarus americanus</name>
    <name type="common">American lobster</name>
    <dbReference type="NCBI Taxonomy" id="6706"/>
    <lineage>
        <taxon>Eukaryota</taxon>
        <taxon>Metazoa</taxon>
        <taxon>Ecdysozoa</taxon>
        <taxon>Arthropoda</taxon>
        <taxon>Crustacea</taxon>
        <taxon>Multicrustacea</taxon>
        <taxon>Malacostraca</taxon>
        <taxon>Eumalacostraca</taxon>
        <taxon>Eucarida</taxon>
        <taxon>Decapoda</taxon>
        <taxon>Pleocyemata</taxon>
        <taxon>Astacidea</taxon>
        <taxon>Nephropoidea</taxon>
        <taxon>Nephropidae</taxon>
        <taxon>Homarus</taxon>
    </lineage>
</organism>
<gene>
    <name evidence="4" type="primary">MUC6-L</name>
    <name evidence="4" type="ORF">Hamer_G014103</name>
</gene>
<keyword evidence="2" id="KW-0325">Glycoprotein</keyword>
<dbReference type="SMART" id="SM00216">
    <property type="entry name" value="VWD"/>
    <property type="match status" value="1"/>
</dbReference>
<name>A0A8J5JSC6_HOMAM</name>
<protein>
    <submittedName>
        <fullName evidence="4">Mucin-6-like</fullName>
    </submittedName>
</protein>
<proteinExistence type="predicted"/>
<accession>A0A8J5JSC6</accession>
<dbReference type="Proteomes" id="UP000747542">
    <property type="component" value="Unassembled WGS sequence"/>
</dbReference>
<dbReference type="EMBL" id="JAHLQT010028947">
    <property type="protein sequence ID" value="KAG7161546.1"/>
    <property type="molecule type" value="Genomic_DNA"/>
</dbReference>
<dbReference type="AlphaFoldDB" id="A0A8J5JSC6"/>
<evidence type="ECO:0000256" key="2">
    <source>
        <dbReference type="ARBA" id="ARBA00023180"/>
    </source>
</evidence>
<reference evidence="4" key="1">
    <citation type="journal article" date="2021" name="Sci. Adv.">
        <title>The American lobster genome reveals insights on longevity, neural, and immune adaptations.</title>
        <authorList>
            <person name="Polinski J.M."/>
            <person name="Zimin A.V."/>
            <person name="Clark K.F."/>
            <person name="Kohn A.B."/>
            <person name="Sadowski N."/>
            <person name="Timp W."/>
            <person name="Ptitsyn A."/>
            <person name="Khanna P."/>
            <person name="Romanova D.Y."/>
            <person name="Williams P."/>
            <person name="Greenwood S.J."/>
            <person name="Moroz L.L."/>
            <person name="Walt D.R."/>
            <person name="Bodnar A.G."/>
        </authorList>
    </citation>
    <scope>NUCLEOTIDE SEQUENCE</scope>
    <source>
        <strain evidence="4">GMGI-L3</strain>
    </source>
</reference>
<dbReference type="InterPro" id="IPR001846">
    <property type="entry name" value="VWF_type-D"/>
</dbReference>
<evidence type="ECO:0000259" key="3">
    <source>
        <dbReference type="PROSITE" id="PS51233"/>
    </source>
</evidence>
<sequence length="481" mass="54659">NRWSQYTTSSVVTRHTHFVLIVLPSGSSCPLTVSPRCWPSPPAAAGQILEKRSGRQEIAGQRSDLRILNPDEDCDDEEPEVHGTCSCCYGNEFYTHGSVVHTDAKKCIQLVCHDGEIVSKYTGYYYCSSCCEYNGQLYNHNEHLPLPCGYMRCSYGSWYVYDSIDHCCSHCILYDDIHIVTFDNRYYDFHGHLNYSLAQSDTSYSPEVGVFADFKPCSYSGLVSCLDKVTFRENPNTIVTIDYSDLGTIQVNGECYSLARLTNYWYAYPLEVNGVTYPIIVVKMSFDCVKFVGHTSKITLIVCPHRVDVLAHPSLSDGLDGLCGHYNNYQNDDFTSRSLTVYPLYKYPLDFPLSWLTNDQCGEDYQSDCPEPHLGCSGAYTFSPCMANTNEMYNYYCQCLNYLYFLFYLEHDLHHLQSCVSDLCMLYQNGQSSYVNTWLMTLKDNADTSCFFYYNHAAEEDIASEQGQQEPTAAVNIGGER</sequence>
<evidence type="ECO:0000313" key="5">
    <source>
        <dbReference type="Proteomes" id="UP000747542"/>
    </source>
</evidence>
<evidence type="ECO:0000256" key="1">
    <source>
        <dbReference type="ARBA" id="ARBA00023157"/>
    </source>
</evidence>
<evidence type="ECO:0000313" key="4">
    <source>
        <dbReference type="EMBL" id="KAG7161546.1"/>
    </source>
</evidence>
<keyword evidence="1" id="KW-1015">Disulfide bond</keyword>
<keyword evidence="5" id="KW-1185">Reference proteome</keyword>